<dbReference type="InParanoid" id="A0A0D0E279"/>
<feature type="region of interest" description="Disordered" evidence="1">
    <location>
        <begin position="54"/>
        <end position="115"/>
    </location>
</feature>
<name>A0A0D0E279_9AGAM</name>
<evidence type="ECO:0000313" key="3">
    <source>
        <dbReference type="Proteomes" id="UP000054538"/>
    </source>
</evidence>
<protein>
    <submittedName>
        <fullName evidence="2">Uncharacterized protein</fullName>
    </submittedName>
</protein>
<dbReference type="AlphaFoldDB" id="A0A0D0E279"/>
<accession>A0A0D0E279</accession>
<dbReference type="Proteomes" id="UP000054538">
    <property type="component" value="Unassembled WGS sequence"/>
</dbReference>
<reference evidence="2 3" key="1">
    <citation type="submission" date="2014-04" db="EMBL/GenBank/DDBJ databases">
        <authorList>
            <consortium name="DOE Joint Genome Institute"/>
            <person name="Kuo A."/>
            <person name="Kohler A."/>
            <person name="Jargeat P."/>
            <person name="Nagy L.G."/>
            <person name="Floudas D."/>
            <person name="Copeland A."/>
            <person name="Barry K.W."/>
            <person name="Cichocki N."/>
            <person name="Veneault-Fourrey C."/>
            <person name="LaButti K."/>
            <person name="Lindquist E.A."/>
            <person name="Lipzen A."/>
            <person name="Lundell T."/>
            <person name="Morin E."/>
            <person name="Murat C."/>
            <person name="Sun H."/>
            <person name="Tunlid A."/>
            <person name="Henrissat B."/>
            <person name="Grigoriev I.V."/>
            <person name="Hibbett D.S."/>
            <person name="Martin F."/>
            <person name="Nordberg H.P."/>
            <person name="Cantor M.N."/>
            <person name="Hua S.X."/>
        </authorList>
    </citation>
    <scope>NUCLEOTIDE SEQUENCE [LARGE SCALE GENOMIC DNA]</scope>
    <source>
        <strain evidence="2 3">Ve08.2h10</strain>
    </source>
</reference>
<gene>
    <name evidence="2" type="ORF">PAXRUDRAFT_439120</name>
</gene>
<reference evidence="3" key="2">
    <citation type="submission" date="2015-01" db="EMBL/GenBank/DDBJ databases">
        <title>Evolutionary Origins and Diversification of the Mycorrhizal Mutualists.</title>
        <authorList>
            <consortium name="DOE Joint Genome Institute"/>
            <consortium name="Mycorrhizal Genomics Consortium"/>
            <person name="Kohler A."/>
            <person name="Kuo A."/>
            <person name="Nagy L.G."/>
            <person name="Floudas D."/>
            <person name="Copeland A."/>
            <person name="Barry K.W."/>
            <person name="Cichocki N."/>
            <person name="Veneault-Fourrey C."/>
            <person name="LaButti K."/>
            <person name="Lindquist E.A."/>
            <person name="Lipzen A."/>
            <person name="Lundell T."/>
            <person name="Morin E."/>
            <person name="Murat C."/>
            <person name="Riley R."/>
            <person name="Ohm R."/>
            <person name="Sun H."/>
            <person name="Tunlid A."/>
            <person name="Henrissat B."/>
            <person name="Grigoriev I.V."/>
            <person name="Hibbett D.S."/>
            <person name="Martin F."/>
        </authorList>
    </citation>
    <scope>NUCLEOTIDE SEQUENCE [LARGE SCALE GENOMIC DNA]</scope>
    <source>
        <strain evidence="3">Ve08.2h10</strain>
    </source>
</reference>
<feature type="compositionally biased region" description="Polar residues" evidence="1">
    <location>
        <begin position="106"/>
        <end position="115"/>
    </location>
</feature>
<proteinExistence type="predicted"/>
<evidence type="ECO:0000313" key="2">
    <source>
        <dbReference type="EMBL" id="KIK94614.1"/>
    </source>
</evidence>
<dbReference type="HOGENOM" id="CLU_1571154_0_0_1"/>
<evidence type="ECO:0000256" key="1">
    <source>
        <dbReference type="SAM" id="MobiDB-lite"/>
    </source>
</evidence>
<feature type="compositionally biased region" description="Polar residues" evidence="1">
    <location>
        <begin position="78"/>
        <end position="89"/>
    </location>
</feature>
<dbReference type="EMBL" id="KN825095">
    <property type="protein sequence ID" value="KIK94614.1"/>
    <property type="molecule type" value="Genomic_DNA"/>
</dbReference>
<organism evidence="2 3">
    <name type="scientific">Paxillus rubicundulus Ve08.2h10</name>
    <dbReference type="NCBI Taxonomy" id="930991"/>
    <lineage>
        <taxon>Eukaryota</taxon>
        <taxon>Fungi</taxon>
        <taxon>Dikarya</taxon>
        <taxon>Basidiomycota</taxon>
        <taxon>Agaricomycotina</taxon>
        <taxon>Agaricomycetes</taxon>
        <taxon>Agaricomycetidae</taxon>
        <taxon>Boletales</taxon>
        <taxon>Paxilineae</taxon>
        <taxon>Paxillaceae</taxon>
        <taxon>Paxillus</taxon>
    </lineage>
</organism>
<feature type="compositionally biased region" description="Pro residues" evidence="1">
    <location>
        <begin position="92"/>
        <end position="101"/>
    </location>
</feature>
<keyword evidence="3" id="KW-1185">Reference proteome</keyword>
<sequence length="170" mass="17804">MSPPLASALFFTSPLPSSTSLGRVATVVSSQAQTFDSSPQLSLFPLPSKKTKILNKLRTNRPAPPLPYPSYPDELSHATANPQDSSTSIGPKEPPVPPGYPKPKGRSTSVTSRETANGMWSLGSVSPTALAIALVSSSSLEVLSKVDEIVARGYGENRVRSGGEFVGGHS</sequence>